<organism evidence="1 2">
    <name type="scientific">Hahella chejuensis (strain KCTC 2396)</name>
    <dbReference type="NCBI Taxonomy" id="349521"/>
    <lineage>
        <taxon>Bacteria</taxon>
        <taxon>Pseudomonadati</taxon>
        <taxon>Pseudomonadota</taxon>
        <taxon>Gammaproteobacteria</taxon>
        <taxon>Oceanospirillales</taxon>
        <taxon>Hahellaceae</taxon>
        <taxon>Hahella</taxon>
    </lineage>
</organism>
<dbReference type="EMBL" id="CP000155">
    <property type="protein sequence ID" value="ABC30338.1"/>
    <property type="molecule type" value="Genomic_DNA"/>
</dbReference>
<protein>
    <submittedName>
        <fullName evidence="1">Uncharacterized protein conserved in bacteria</fullName>
    </submittedName>
</protein>
<dbReference type="OrthoDB" id="8547036at2"/>
<name>Q2SG86_HAHCH</name>
<dbReference type="AlphaFoldDB" id="Q2SG86"/>
<evidence type="ECO:0000313" key="2">
    <source>
        <dbReference type="Proteomes" id="UP000000238"/>
    </source>
</evidence>
<accession>Q2SG86</accession>
<proteinExistence type="predicted"/>
<dbReference type="RefSeq" id="WP_011397406.1">
    <property type="nucleotide sequence ID" value="NC_007645.1"/>
</dbReference>
<reference evidence="1 2" key="1">
    <citation type="journal article" date="2005" name="Nucleic Acids Res.">
        <title>Genomic blueprint of Hahella chejuensis, a marine microbe producing an algicidal agent.</title>
        <authorList>
            <person name="Jeong H."/>
            <person name="Yim J.H."/>
            <person name="Lee C."/>
            <person name="Choi S.-H."/>
            <person name="Park Y.K."/>
            <person name="Yoon S.H."/>
            <person name="Hur C.-G."/>
            <person name="Kang H.-Y."/>
            <person name="Kim D."/>
            <person name="Lee H.H."/>
            <person name="Park K.H."/>
            <person name="Park S.-H."/>
            <person name="Park H.-S."/>
            <person name="Lee H.K."/>
            <person name="Oh T.K."/>
            <person name="Kim J.F."/>
        </authorList>
    </citation>
    <scope>NUCLEOTIDE SEQUENCE [LARGE SCALE GENOMIC DNA]</scope>
    <source>
        <strain evidence="1 2">KCTC 2396</strain>
    </source>
</reference>
<dbReference type="Proteomes" id="UP000000238">
    <property type="component" value="Chromosome"/>
</dbReference>
<gene>
    <name evidence="1" type="ordered locus">HCH_03597</name>
</gene>
<keyword evidence="2" id="KW-1185">Reference proteome</keyword>
<sequence>MRKKYDIQALDYEYAKRWIDNKFHDASFPSETDAAPERRRRAGRELARAASHGSLNAWCEKWMSSREWSAMKNAIRAARLRREKQRGTAIPTRGVDLNVMAHQIVSALAKAEGVTISELIERKLKKDYAKLKKSRKA</sequence>
<dbReference type="HOGENOM" id="CLU_1862369_0_0_6"/>
<dbReference type="STRING" id="349521.HCH_03597"/>
<dbReference type="KEGG" id="hch:HCH_03597"/>
<evidence type="ECO:0000313" key="1">
    <source>
        <dbReference type="EMBL" id="ABC30338.1"/>
    </source>
</evidence>